<protein>
    <submittedName>
        <fullName evidence="2">Basic Secretory protein</fullName>
    </submittedName>
</protein>
<reference evidence="2 3" key="1">
    <citation type="submission" date="2016-05" db="EMBL/GenBank/DDBJ databases">
        <title>Draft Genome Sequences of Stenotrophomonas maltophilia Strains Sm32COP, Sm41DVV, Sm46PAILV, SmF3, SmF22, SmSOFb1 and SmCVFa1, Isolated from Different Manures, in France.</title>
        <authorList>
            <person name="Nazaret S."/>
            <person name="Bodilis J."/>
        </authorList>
    </citation>
    <scope>NUCLEOTIDE SEQUENCE [LARGE SCALE GENOMIC DNA]</scope>
    <source>
        <strain evidence="2 3">Sm41DVV</strain>
    </source>
</reference>
<dbReference type="PANTHER" id="PTHR33321:SF12">
    <property type="entry name" value="PLANT BASIC SECRETORY PROTEIN (BSP) FAMILY PROTEIN"/>
    <property type="match status" value="1"/>
</dbReference>
<dbReference type="RefSeq" id="WP_065181724.1">
    <property type="nucleotide sequence ID" value="NZ_LYVI01000003.1"/>
</dbReference>
<dbReference type="EMBL" id="LYVI01000003">
    <property type="protein sequence ID" value="OBU62394.1"/>
    <property type="molecule type" value="Genomic_DNA"/>
</dbReference>
<dbReference type="PANTHER" id="PTHR33321">
    <property type="match status" value="1"/>
</dbReference>
<name>A0AAP7L1I9_STEMA</name>
<dbReference type="Proteomes" id="UP000092125">
    <property type="component" value="Unassembled WGS sequence"/>
</dbReference>
<dbReference type="InterPro" id="IPR007541">
    <property type="entry name" value="Uncharacterised_BSP"/>
</dbReference>
<dbReference type="AlphaFoldDB" id="A0AAP7L1I9"/>
<proteinExistence type="predicted"/>
<evidence type="ECO:0000313" key="3">
    <source>
        <dbReference type="Proteomes" id="UP000092125"/>
    </source>
</evidence>
<gene>
    <name evidence="2" type="ORF">A9K56_06155</name>
</gene>
<feature type="chain" id="PRO_5043031947" evidence="1">
    <location>
        <begin position="22"/>
        <end position="248"/>
    </location>
</feature>
<accession>A0AAP7L1I9</accession>
<dbReference type="Pfam" id="PF04450">
    <property type="entry name" value="BSP"/>
    <property type="match status" value="1"/>
</dbReference>
<keyword evidence="1" id="KW-0732">Signal</keyword>
<evidence type="ECO:0000256" key="1">
    <source>
        <dbReference type="SAM" id="SignalP"/>
    </source>
</evidence>
<evidence type="ECO:0000313" key="2">
    <source>
        <dbReference type="EMBL" id="OBU62394.1"/>
    </source>
</evidence>
<sequence>MRIRLLPLALAAFTLPGIALAQPSQSRALDGQFTREGITLHYQDATGALAAPARQRIVDTFYSAYLRERADFHPAAPAEVHIVIDPAYDGVAYVGEKDKASTITINPGWLVKHPDDIDLVTHEAMHVVQGYPSYGDTRVPGWLVEGIADYARDRYGTDNAAAGWALPEKVGKGQSVESGYRVTGAFLKWAEAGHPGLVLALDKALRNGQYTLALWQQHTGKGLPALWAEYAKPRSDAPPPAPARGGKR</sequence>
<comment type="caution">
    <text evidence="2">The sequence shown here is derived from an EMBL/GenBank/DDBJ whole genome shotgun (WGS) entry which is preliminary data.</text>
</comment>
<organism evidence="2 3">
    <name type="scientific">Stenotrophomonas maltophilia</name>
    <name type="common">Pseudomonas maltophilia</name>
    <name type="synonym">Xanthomonas maltophilia</name>
    <dbReference type="NCBI Taxonomy" id="40324"/>
    <lineage>
        <taxon>Bacteria</taxon>
        <taxon>Pseudomonadati</taxon>
        <taxon>Pseudomonadota</taxon>
        <taxon>Gammaproteobacteria</taxon>
        <taxon>Lysobacterales</taxon>
        <taxon>Lysobacteraceae</taxon>
        <taxon>Stenotrophomonas</taxon>
        <taxon>Stenotrophomonas maltophilia group</taxon>
    </lineage>
</organism>
<feature type="signal peptide" evidence="1">
    <location>
        <begin position="1"/>
        <end position="21"/>
    </location>
</feature>